<proteinExistence type="predicted"/>
<accession>A0ABW8YBR3</accession>
<sequence>MMADPTEKLQMRLSESKFTFSRRMLTFFSTAEIYTVKQLTEIPLSKFTCFKGFKDKCMAELLAFIEFEQLRHYFRK</sequence>
<name>A0ABW8YBR3_9FLAO</name>
<organism evidence="1 2">
    <name type="scientific">Flavobacterium rhizophilum</name>
    <dbReference type="NCBI Taxonomy" id="3163296"/>
    <lineage>
        <taxon>Bacteria</taxon>
        <taxon>Pseudomonadati</taxon>
        <taxon>Bacteroidota</taxon>
        <taxon>Flavobacteriia</taxon>
        <taxon>Flavobacteriales</taxon>
        <taxon>Flavobacteriaceae</taxon>
        <taxon>Flavobacterium</taxon>
    </lineage>
</organism>
<dbReference type="Gene3D" id="1.10.150.20">
    <property type="entry name" value="5' to 3' exonuclease, C-terminal subdomain"/>
    <property type="match status" value="1"/>
</dbReference>
<reference evidence="1 2" key="1">
    <citation type="submission" date="2024-06" db="EMBL/GenBank/DDBJ databases">
        <authorList>
            <person name="Kaempfer P."/>
            <person name="Viver T."/>
        </authorList>
    </citation>
    <scope>NUCLEOTIDE SEQUENCE [LARGE SCALE GENOMIC DNA]</scope>
    <source>
        <strain evidence="1 2">ST-75</strain>
    </source>
</reference>
<dbReference type="Proteomes" id="UP001629059">
    <property type="component" value="Unassembled WGS sequence"/>
</dbReference>
<dbReference type="RefSeq" id="WP_408073801.1">
    <property type="nucleotide sequence ID" value="NZ_JBELQB010000003.1"/>
</dbReference>
<keyword evidence="2" id="KW-1185">Reference proteome</keyword>
<protein>
    <submittedName>
        <fullName evidence="1">Uncharacterized protein</fullName>
    </submittedName>
</protein>
<comment type="caution">
    <text evidence="1">The sequence shown here is derived from an EMBL/GenBank/DDBJ whole genome shotgun (WGS) entry which is preliminary data.</text>
</comment>
<dbReference type="EMBL" id="JBELQB010000003">
    <property type="protein sequence ID" value="MFL9836765.1"/>
    <property type="molecule type" value="Genomic_DNA"/>
</dbReference>
<evidence type="ECO:0000313" key="1">
    <source>
        <dbReference type="EMBL" id="MFL9836765.1"/>
    </source>
</evidence>
<evidence type="ECO:0000313" key="2">
    <source>
        <dbReference type="Proteomes" id="UP001629059"/>
    </source>
</evidence>
<gene>
    <name evidence="1" type="ORF">ABS768_04595</name>
</gene>